<reference evidence="2 3" key="1">
    <citation type="journal article" date="2017" name="Curr. Biol.">
        <title>The Evolution of Venom by Co-option of Single-Copy Genes.</title>
        <authorList>
            <person name="Martinson E.O."/>
            <person name="Mrinalini"/>
            <person name="Kelkar Y.D."/>
            <person name="Chang C.H."/>
            <person name="Werren J.H."/>
        </authorList>
    </citation>
    <scope>NUCLEOTIDE SEQUENCE [LARGE SCALE GENOMIC DNA]</scope>
    <source>
        <strain evidence="2 3">Alberta</strain>
        <tissue evidence="2">Whole body</tissue>
    </source>
</reference>
<organism evidence="2 3">
    <name type="scientific">Trichomalopsis sarcophagae</name>
    <dbReference type="NCBI Taxonomy" id="543379"/>
    <lineage>
        <taxon>Eukaryota</taxon>
        <taxon>Metazoa</taxon>
        <taxon>Ecdysozoa</taxon>
        <taxon>Arthropoda</taxon>
        <taxon>Hexapoda</taxon>
        <taxon>Insecta</taxon>
        <taxon>Pterygota</taxon>
        <taxon>Neoptera</taxon>
        <taxon>Endopterygota</taxon>
        <taxon>Hymenoptera</taxon>
        <taxon>Apocrita</taxon>
        <taxon>Proctotrupomorpha</taxon>
        <taxon>Chalcidoidea</taxon>
        <taxon>Pteromalidae</taxon>
        <taxon>Pteromalinae</taxon>
        <taxon>Trichomalopsis</taxon>
    </lineage>
</organism>
<accession>A0A232EME5</accession>
<dbReference type="AlphaFoldDB" id="A0A232EME5"/>
<gene>
    <name evidence="2" type="ORF">TSAR_012338</name>
</gene>
<proteinExistence type="predicted"/>
<protein>
    <submittedName>
        <fullName evidence="2">Uncharacterized protein</fullName>
    </submittedName>
</protein>
<name>A0A232EME5_9HYME</name>
<sequence>MSIAVQGDVRPMRIYRIPLQTLSRTSVGNCSQRRCLSRAEPKINSAPPLTAGVSPEVGNTSHFLSAEPQQHRMLSRSCSSSPTPSLGASISSSSSNFVVATKPTMLDDLYQRHEFYKLIESLELLLSNFAWLDRTQTVGQAGGPRSVQVSGSSESDECPQRSHPSDLGGKTLVSLTRPKGKG</sequence>
<comment type="caution">
    <text evidence="2">The sequence shown here is derived from an EMBL/GenBank/DDBJ whole genome shotgun (WGS) entry which is preliminary data.</text>
</comment>
<evidence type="ECO:0000313" key="3">
    <source>
        <dbReference type="Proteomes" id="UP000215335"/>
    </source>
</evidence>
<evidence type="ECO:0000313" key="2">
    <source>
        <dbReference type="EMBL" id="OXU19534.1"/>
    </source>
</evidence>
<feature type="region of interest" description="Disordered" evidence="1">
    <location>
        <begin position="140"/>
        <end position="182"/>
    </location>
</feature>
<keyword evidence="3" id="KW-1185">Reference proteome</keyword>
<dbReference type="STRING" id="543379.A0A232EME5"/>
<dbReference type="Proteomes" id="UP000215335">
    <property type="component" value="Unassembled WGS sequence"/>
</dbReference>
<evidence type="ECO:0000256" key="1">
    <source>
        <dbReference type="SAM" id="MobiDB-lite"/>
    </source>
</evidence>
<dbReference type="EMBL" id="NNAY01003368">
    <property type="protein sequence ID" value="OXU19534.1"/>
    <property type="molecule type" value="Genomic_DNA"/>
</dbReference>